<protein>
    <recommendedName>
        <fullName evidence="4">ABC transporter permease</fullName>
    </recommendedName>
</protein>
<reference evidence="2 3" key="1">
    <citation type="submission" date="2021-10" db="EMBL/GenBank/DDBJ databases">
        <authorList>
            <person name="Criscuolo A."/>
        </authorList>
    </citation>
    <scope>NUCLEOTIDE SEQUENCE [LARGE SCALE GENOMIC DNA]</scope>
    <source>
        <strain evidence="3">CIP 111883</strain>
    </source>
</reference>
<keyword evidence="1" id="KW-0472">Membrane</keyword>
<proteinExistence type="predicted"/>
<sequence>MSEAFWGLMKKEWLITKHIFFILLTAMICVWFTAVVWSVFQTNSDLAWIITAMLVSVHVIYLVMIFGSGLEMEAKTQLWLHNPLPARILLASKLATGFYMQLISGLLTMIMFAVTFLLGKAEIISYFEVPPKVIAISWVQIILLSLELAMYYLFYWTAYQAMYKNYYLKKMRVPLLIFLIVASQILFVFINKQIISGLETLVPLSIELPVAFSFNISGSGVGAIAQAETTSFLGIIFSIGKIVGFFYLSAWILHRVVEAK</sequence>
<evidence type="ECO:0000313" key="3">
    <source>
        <dbReference type="Proteomes" id="UP000789833"/>
    </source>
</evidence>
<evidence type="ECO:0008006" key="4">
    <source>
        <dbReference type="Google" id="ProtNLM"/>
    </source>
</evidence>
<name>A0ABM8YKV7_9BACI</name>
<feature type="transmembrane region" description="Helical" evidence="1">
    <location>
        <begin position="46"/>
        <end position="67"/>
    </location>
</feature>
<evidence type="ECO:0000256" key="1">
    <source>
        <dbReference type="SAM" id="Phobius"/>
    </source>
</evidence>
<organism evidence="2 3">
    <name type="scientific">Sutcliffiella rhizosphaerae</name>
    <dbReference type="NCBI Taxonomy" id="2880967"/>
    <lineage>
        <taxon>Bacteria</taxon>
        <taxon>Bacillati</taxon>
        <taxon>Bacillota</taxon>
        <taxon>Bacilli</taxon>
        <taxon>Bacillales</taxon>
        <taxon>Bacillaceae</taxon>
        <taxon>Sutcliffiella</taxon>
    </lineage>
</organism>
<dbReference type="Proteomes" id="UP000789833">
    <property type="component" value="Unassembled WGS sequence"/>
</dbReference>
<comment type="caution">
    <text evidence="2">The sequence shown here is derived from an EMBL/GenBank/DDBJ whole genome shotgun (WGS) entry which is preliminary data.</text>
</comment>
<keyword evidence="1" id="KW-0812">Transmembrane</keyword>
<dbReference type="RefSeq" id="WP_230500510.1">
    <property type="nucleotide sequence ID" value="NZ_CAKJTJ010000005.1"/>
</dbReference>
<feature type="transmembrane region" description="Helical" evidence="1">
    <location>
        <begin position="201"/>
        <end position="225"/>
    </location>
</feature>
<dbReference type="EMBL" id="CAKJTJ010000005">
    <property type="protein sequence ID" value="CAG9620594.1"/>
    <property type="molecule type" value="Genomic_DNA"/>
</dbReference>
<evidence type="ECO:0000313" key="2">
    <source>
        <dbReference type="EMBL" id="CAG9620594.1"/>
    </source>
</evidence>
<feature type="transmembrane region" description="Helical" evidence="1">
    <location>
        <begin position="20"/>
        <end position="40"/>
    </location>
</feature>
<keyword evidence="1" id="KW-1133">Transmembrane helix</keyword>
<gene>
    <name evidence="2" type="ORF">BACCIP111883_01363</name>
</gene>
<keyword evidence="3" id="KW-1185">Reference proteome</keyword>
<accession>A0ABM8YKV7</accession>
<feature type="transmembrane region" description="Helical" evidence="1">
    <location>
        <begin position="133"/>
        <end position="154"/>
    </location>
</feature>
<feature type="transmembrane region" description="Helical" evidence="1">
    <location>
        <begin position="175"/>
        <end position="195"/>
    </location>
</feature>
<feature type="transmembrane region" description="Helical" evidence="1">
    <location>
        <begin position="88"/>
        <end position="113"/>
    </location>
</feature>
<feature type="transmembrane region" description="Helical" evidence="1">
    <location>
        <begin position="232"/>
        <end position="253"/>
    </location>
</feature>